<dbReference type="PANTHER" id="PTHR43030:SF1">
    <property type="entry name" value="PHOSPHOENOLPYRUVATE SYNTHASE"/>
    <property type="match status" value="1"/>
</dbReference>
<comment type="catalytic activity">
    <reaction evidence="14">
        <text>pyruvate + ATP + H2O = phosphoenolpyruvate + AMP + phosphate + 2 H(+)</text>
        <dbReference type="Rhea" id="RHEA:11364"/>
        <dbReference type="ChEBI" id="CHEBI:15361"/>
        <dbReference type="ChEBI" id="CHEBI:15377"/>
        <dbReference type="ChEBI" id="CHEBI:15378"/>
        <dbReference type="ChEBI" id="CHEBI:30616"/>
        <dbReference type="ChEBI" id="CHEBI:43474"/>
        <dbReference type="ChEBI" id="CHEBI:58702"/>
        <dbReference type="ChEBI" id="CHEBI:456215"/>
        <dbReference type="EC" id="2.7.9.2"/>
    </reaction>
</comment>
<dbReference type="GO" id="GO:0046872">
    <property type="term" value="F:metal ion binding"/>
    <property type="evidence" value="ECO:0007669"/>
    <property type="project" value="UniProtKB-KW"/>
</dbReference>
<keyword evidence="11" id="KW-0067">ATP-binding</keyword>
<comment type="similarity">
    <text evidence="4">Belongs to the PEP-utilizing enzyme family.</text>
</comment>
<dbReference type="GO" id="GO:0006094">
    <property type="term" value="P:gluconeogenesis"/>
    <property type="evidence" value="ECO:0007669"/>
    <property type="project" value="UniProtKB-UniPathway"/>
</dbReference>
<comment type="caution">
    <text evidence="17">The sequence shown here is derived from an EMBL/GenBank/DDBJ whole genome shotgun (WGS) entry which is preliminary data.</text>
</comment>
<dbReference type="EC" id="2.7.9.2" evidence="5"/>
<keyword evidence="8" id="KW-0479">Metal-binding</keyword>
<evidence type="ECO:0000256" key="2">
    <source>
        <dbReference type="ARBA" id="ARBA00002988"/>
    </source>
</evidence>
<evidence type="ECO:0000256" key="11">
    <source>
        <dbReference type="ARBA" id="ARBA00022840"/>
    </source>
</evidence>
<evidence type="ECO:0000256" key="4">
    <source>
        <dbReference type="ARBA" id="ARBA00007837"/>
    </source>
</evidence>
<evidence type="ECO:0000256" key="12">
    <source>
        <dbReference type="ARBA" id="ARBA00022842"/>
    </source>
</evidence>
<feature type="domain" description="PEP-utilising enzyme mobile" evidence="15">
    <location>
        <begin position="477"/>
        <end position="546"/>
    </location>
</feature>
<evidence type="ECO:0000256" key="13">
    <source>
        <dbReference type="ARBA" id="ARBA00033470"/>
    </source>
</evidence>
<dbReference type="InterPro" id="IPR013815">
    <property type="entry name" value="ATP_grasp_subdomain_1"/>
</dbReference>
<keyword evidence="12" id="KW-0460">Magnesium</keyword>
<dbReference type="SUPFAM" id="SSF52009">
    <property type="entry name" value="Phosphohistidine domain"/>
    <property type="match status" value="1"/>
</dbReference>
<dbReference type="Proteomes" id="UP000285961">
    <property type="component" value="Unassembled WGS sequence"/>
</dbReference>
<dbReference type="Pfam" id="PF01326">
    <property type="entry name" value="PPDK_N"/>
    <property type="match status" value="1"/>
</dbReference>
<comment type="function">
    <text evidence="2">Catalyzes the phosphorylation of pyruvate to phosphoenolpyruvate.</text>
</comment>
<dbReference type="GO" id="GO:0005524">
    <property type="term" value="F:ATP binding"/>
    <property type="evidence" value="ECO:0007669"/>
    <property type="project" value="UniProtKB-KW"/>
</dbReference>
<comment type="cofactor">
    <cofactor evidence="1">
        <name>Mg(2+)</name>
        <dbReference type="ChEBI" id="CHEBI:18420"/>
    </cofactor>
</comment>
<dbReference type="PANTHER" id="PTHR43030">
    <property type="entry name" value="PHOSPHOENOLPYRUVATE SYNTHASE"/>
    <property type="match status" value="1"/>
</dbReference>
<dbReference type="Pfam" id="PF00391">
    <property type="entry name" value="PEP-utilizers"/>
    <property type="match status" value="1"/>
</dbReference>
<dbReference type="InterPro" id="IPR006319">
    <property type="entry name" value="PEP_synth"/>
</dbReference>
<evidence type="ECO:0000256" key="8">
    <source>
        <dbReference type="ARBA" id="ARBA00022723"/>
    </source>
</evidence>
<proteinExistence type="inferred from homology"/>
<sequence length="844" mass="94660">MKLLRKLFGRPQEERLATLKKIQEKFSVFQSLLDSHNQVLKTISRLEERQQNRQLASIDSLWDDFVQIQEEVREVIERMIELGGQAYIPLRSQFDSILRDAESLLPETQPIPKDDFVIPFDRLDKTRLLSVGGKAANLGELKSRADMPVPDGFAISAWAYKHFIEANQLQDRIKKLLANVRIRRYEHLQIVSDDIREMVNFRQVPEDLASAICSAFDDLASRSSQGRFALRSSAVGEDGTFTFAGQYITFLNVRREALLDRYKDILASKFTPSAISYLLRHALSEMDLAMGVVCMEMVDAAASGVVYTQDPMNPSGAYLVVNSIFGLGSYLVDGTLTPDVFHVSRADKNVVFSRVARKPVQLTMRPEGGVAEKPIEESDQQRPSLSEEQLRLLAEYALKVEEHYGGPQDIEWAIDRSGTLFLLQARPLKLLQPMAKVQIPEKFRSAVLLEGGTPICYGVGAGPVFHLRSVSDLEEVPQGAVLIAPNPSPKLVTVMDRMSALVTLVGGVASHLATLARELSLPTIVGMPQASEIAAGRLVTVDASNGVIYDGSHPEWIPPKEEATPAPEDASAMAALESIIERVTRLSVIHPSDPKFTPENCRSMHDILRFIHQKSMEEIFSALKGTSHKDDIGLRLKTKIPLVINIIYLDKDYLGGQGKRWVPENAIESLPMKALWEGILQEGWPSRPVQGDLKGFLAVVGTDISAGHYQEFSENSYAFLSKEYMLLNLRMGYHFSTIEALVTTAPEKNYIRMQFKLGGAPLERRIRRIWLICELLRRVGFENFSEGDFLDTTTAYQGPEEMLHRLHLLGRITILTKQLDLTLSSDARARWYLNDFVKKLGLEN</sequence>
<feature type="domain" description="Pyruvate phosphate dikinase AMP/ATP-binding" evidence="16">
    <location>
        <begin position="130"/>
        <end position="444"/>
    </location>
</feature>
<keyword evidence="10" id="KW-0418">Kinase</keyword>
<accession>A0A419ETA1</accession>
<organism evidence="17 18">
    <name type="scientific">Candidatus Abyssobacteria bacterium SURF_17</name>
    <dbReference type="NCBI Taxonomy" id="2093361"/>
    <lineage>
        <taxon>Bacteria</taxon>
        <taxon>Pseudomonadati</taxon>
        <taxon>Candidatus Hydrogenedentota</taxon>
        <taxon>Candidatus Abyssobacteria</taxon>
    </lineage>
</organism>
<reference evidence="17 18" key="1">
    <citation type="journal article" date="2017" name="ISME J.">
        <title>Energy and carbon metabolisms in a deep terrestrial subsurface fluid microbial community.</title>
        <authorList>
            <person name="Momper L."/>
            <person name="Jungbluth S.P."/>
            <person name="Lee M.D."/>
            <person name="Amend J.P."/>
        </authorList>
    </citation>
    <scope>NUCLEOTIDE SEQUENCE [LARGE SCALE GENOMIC DNA]</scope>
    <source>
        <strain evidence="17">SURF_17</strain>
    </source>
</reference>
<dbReference type="Gene3D" id="3.30.1490.20">
    <property type="entry name" value="ATP-grasp fold, A domain"/>
    <property type="match status" value="1"/>
</dbReference>
<dbReference type="GO" id="GO:0008986">
    <property type="term" value="F:pyruvate, water dikinase activity"/>
    <property type="evidence" value="ECO:0007669"/>
    <property type="project" value="UniProtKB-EC"/>
</dbReference>
<protein>
    <recommendedName>
        <fullName evidence="6">Phosphoenolpyruvate synthase</fullName>
        <ecNumber evidence="5">2.7.9.2</ecNumber>
    </recommendedName>
    <alternativeName>
        <fullName evidence="13">Pyruvate, water dikinase</fullName>
    </alternativeName>
</protein>
<dbReference type="UniPathway" id="UPA00138"/>
<evidence type="ECO:0000256" key="3">
    <source>
        <dbReference type="ARBA" id="ARBA00004742"/>
    </source>
</evidence>
<dbReference type="InterPro" id="IPR008279">
    <property type="entry name" value="PEP-util_enz_mobile_dom"/>
</dbReference>
<evidence type="ECO:0000313" key="18">
    <source>
        <dbReference type="Proteomes" id="UP000285961"/>
    </source>
</evidence>
<dbReference type="InterPro" id="IPR036637">
    <property type="entry name" value="Phosphohistidine_dom_sf"/>
</dbReference>
<dbReference type="Gene3D" id="3.30.470.20">
    <property type="entry name" value="ATP-grasp fold, B domain"/>
    <property type="match status" value="1"/>
</dbReference>
<evidence type="ECO:0000256" key="7">
    <source>
        <dbReference type="ARBA" id="ARBA00022679"/>
    </source>
</evidence>
<evidence type="ECO:0000259" key="16">
    <source>
        <dbReference type="Pfam" id="PF01326"/>
    </source>
</evidence>
<evidence type="ECO:0000259" key="15">
    <source>
        <dbReference type="Pfam" id="PF00391"/>
    </source>
</evidence>
<dbReference type="SUPFAM" id="SSF56059">
    <property type="entry name" value="Glutathione synthetase ATP-binding domain-like"/>
    <property type="match status" value="1"/>
</dbReference>
<evidence type="ECO:0000256" key="14">
    <source>
        <dbReference type="ARBA" id="ARBA00047700"/>
    </source>
</evidence>
<name>A0A419ETA1_9BACT</name>
<evidence type="ECO:0000256" key="10">
    <source>
        <dbReference type="ARBA" id="ARBA00022777"/>
    </source>
</evidence>
<evidence type="ECO:0000256" key="5">
    <source>
        <dbReference type="ARBA" id="ARBA00011996"/>
    </source>
</evidence>
<evidence type="ECO:0000256" key="9">
    <source>
        <dbReference type="ARBA" id="ARBA00022741"/>
    </source>
</evidence>
<dbReference type="Gene3D" id="3.50.30.10">
    <property type="entry name" value="Phosphohistidine domain"/>
    <property type="match status" value="1"/>
</dbReference>
<gene>
    <name evidence="17" type="ORF">C4532_15150</name>
</gene>
<dbReference type="InterPro" id="IPR002192">
    <property type="entry name" value="PPDK_AMP/ATP-bd"/>
</dbReference>
<comment type="pathway">
    <text evidence="3">Carbohydrate biosynthesis; gluconeogenesis.</text>
</comment>
<keyword evidence="9" id="KW-0547">Nucleotide-binding</keyword>
<dbReference type="EMBL" id="QZKI01000109">
    <property type="protein sequence ID" value="RJP67047.1"/>
    <property type="molecule type" value="Genomic_DNA"/>
</dbReference>
<keyword evidence="7" id="KW-0808">Transferase</keyword>
<dbReference type="AlphaFoldDB" id="A0A419ETA1"/>
<evidence type="ECO:0000256" key="1">
    <source>
        <dbReference type="ARBA" id="ARBA00001946"/>
    </source>
</evidence>
<evidence type="ECO:0000256" key="6">
    <source>
        <dbReference type="ARBA" id="ARBA00021623"/>
    </source>
</evidence>
<evidence type="ECO:0000313" key="17">
    <source>
        <dbReference type="EMBL" id="RJP67047.1"/>
    </source>
</evidence>